<keyword evidence="1" id="KW-0812">Transmembrane</keyword>
<feature type="non-terminal residue" evidence="2">
    <location>
        <position position="78"/>
    </location>
</feature>
<dbReference type="OMA" id="KTSIFFW"/>
<reference evidence="2" key="1">
    <citation type="journal article" date="2011" name="Proc. Natl. Acad. Sci. U.S.A.">
        <title>The genome of the fire ant Solenopsis invicta.</title>
        <authorList>
            <person name="Wurm Y."/>
            <person name="Wang J."/>
            <person name="Riba-Grognuz O."/>
            <person name="Corona M."/>
            <person name="Nygaard S."/>
            <person name="Hunt B.G."/>
            <person name="Ingram K.K."/>
            <person name="Falquet L."/>
            <person name="Nipitwattanaphon M."/>
            <person name="Gotzek D."/>
            <person name="Dijkstra M.B."/>
            <person name="Oettler J."/>
            <person name="Comtesse F."/>
            <person name="Shih C.J."/>
            <person name="Wu W.J."/>
            <person name="Yang C.C."/>
            <person name="Thomas J."/>
            <person name="Beaudoing E."/>
            <person name="Pradervand S."/>
            <person name="Flegel V."/>
            <person name="Cook E.D."/>
            <person name="Fabbretti R."/>
            <person name="Stockinger H."/>
            <person name="Long L."/>
            <person name="Farmerie W.G."/>
            <person name="Oakey J."/>
            <person name="Boomsma J.J."/>
            <person name="Pamilo P."/>
            <person name="Yi S.V."/>
            <person name="Heinze J."/>
            <person name="Goodisman M.A."/>
            <person name="Farinelli L."/>
            <person name="Harshman K."/>
            <person name="Hulo N."/>
            <person name="Cerutti L."/>
            <person name="Xenarios I."/>
            <person name="Shoemaker D."/>
            <person name="Keller L."/>
        </authorList>
    </citation>
    <scope>NUCLEOTIDE SEQUENCE [LARGE SCALE GENOMIC DNA]</scope>
</reference>
<evidence type="ECO:0000256" key="1">
    <source>
        <dbReference type="SAM" id="Phobius"/>
    </source>
</evidence>
<organism>
    <name type="scientific">Solenopsis invicta</name>
    <name type="common">Red imported fire ant</name>
    <name type="synonym">Solenopsis wagneri</name>
    <dbReference type="NCBI Taxonomy" id="13686"/>
    <lineage>
        <taxon>Eukaryota</taxon>
        <taxon>Metazoa</taxon>
        <taxon>Ecdysozoa</taxon>
        <taxon>Arthropoda</taxon>
        <taxon>Hexapoda</taxon>
        <taxon>Insecta</taxon>
        <taxon>Pterygota</taxon>
        <taxon>Neoptera</taxon>
        <taxon>Endopterygota</taxon>
        <taxon>Hymenoptera</taxon>
        <taxon>Apocrita</taxon>
        <taxon>Aculeata</taxon>
        <taxon>Formicoidea</taxon>
        <taxon>Formicidae</taxon>
        <taxon>Myrmicinae</taxon>
        <taxon>Solenopsis</taxon>
    </lineage>
</organism>
<dbReference type="AlphaFoldDB" id="E9J4R8"/>
<feature type="non-terminal residue" evidence="2">
    <location>
        <position position="1"/>
    </location>
</feature>
<feature type="transmembrane region" description="Helical" evidence="1">
    <location>
        <begin position="15"/>
        <end position="34"/>
    </location>
</feature>
<name>E9J4R8_SOLIN</name>
<keyword evidence="1" id="KW-0472">Membrane</keyword>
<keyword evidence="1" id="KW-1133">Transmembrane helix</keyword>
<protein>
    <submittedName>
        <fullName evidence="2">Uncharacterized protein</fullName>
    </submittedName>
</protein>
<dbReference type="HOGENOM" id="CLU_197959_0_0_1"/>
<accession>E9J4R8</accession>
<evidence type="ECO:0000313" key="2">
    <source>
        <dbReference type="EMBL" id="EFZ12185.1"/>
    </source>
</evidence>
<gene>
    <name evidence="2" type="ORF">SINV_07667</name>
</gene>
<sequence length="78" mass="9268">LMKDQENWNNYGDLIFLYGLLTILIISNIVFFILTTKYYNKVKADIKNVITDPRSKQLHSSRKSECFLSLKTSIFFWK</sequence>
<proteinExistence type="predicted"/>
<dbReference type="EMBL" id="GL768113">
    <property type="protein sequence ID" value="EFZ12185.1"/>
    <property type="molecule type" value="Genomic_DNA"/>
</dbReference>